<reference evidence="1 2" key="1">
    <citation type="submission" date="2019-04" db="EMBL/GenBank/DDBJ databases">
        <title>Taxonomy of novel Haliea sp. from mangrove soil of West Coast of India.</title>
        <authorList>
            <person name="Verma A."/>
            <person name="Kumar P."/>
            <person name="Krishnamurthi S."/>
        </authorList>
    </citation>
    <scope>NUCLEOTIDE SEQUENCE [LARGE SCALE GENOMIC DNA]</scope>
    <source>
        <strain evidence="1 2">SAOS-164</strain>
    </source>
</reference>
<dbReference type="OrthoDB" id="7059736at2"/>
<evidence type="ECO:0000313" key="2">
    <source>
        <dbReference type="Proteomes" id="UP000298050"/>
    </source>
</evidence>
<gene>
    <name evidence="1" type="ORF">E4634_07020</name>
</gene>
<dbReference type="AlphaFoldDB" id="A0A4Z0M353"/>
<dbReference type="Pfam" id="PF11383">
    <property type="entry name" value="DUF3187"/>
    <property type="match status" value="1"/>
</dbReference>
<organism evidence="1 2">
    <name type="scientific">Mangrovimicrobium sediminis</name>
    <dbReference type="NCBI Taxonomy" id="2562682"/>
    <lineage>
        <taxon>Bacteria</taxon>
        <taxon>Pseudomonadati</taxon>
        <taxon>Pseudomonadota</taxon>
        <taxon>Gammaproteobacteria</taxon>
        <taxon>Cellvibrionales</taxon>
        <taxon>Halieaceae</taxon>
        <taxon>Mangrovimicrobium</taxon>
    </lineage>
</organism>
<dbReference type="InterPro" id="IPR021523">
    <property type="entry name" value="DUF3187"/>
</dbReference>
<evidence type="ECO:0000313" key="1">
    <source>
        <dbReference type="EMBL" id="TGD73886.1"/>
    </source>
</evidence>
<dbReference type="RefSeq" id="WP_135442219.1">
    <property type="nucleotide sequence ID" value="NZ_SRLE01000006.1"/>
</dbReference>
<sequence>MAVRAAARYLALGVLLAATQPLLAGEALYIRNTGPVAGLFGLPALRGDTRAAAGHWQLALHGSLASHYVSEERGDELLNFDGETGRLALEWRFGLAPDWEIQLELPWLRHSGGHLDGPIEQWHQLWNNTDGGRSRVADDQLSYGYRSDPFSATDDFLLQDERSGFGDPSLALSHRFYHGERSALSLSLGYKFGVADAQQFLGSGADDAWLALRGSAAVTDSFDLYGQFGLLHAGRGDLLPEVQERDLWFAGLGMDWWFVRHWALLLQLDAHAAPADSAIKGLGEDALLGSAGLRWRADARWEVELAIAEDLATETAPDVTLLASFRYRPAARP</sequence>
<protein>
    <submittedName>
        <fullName evidence="1">DUF3187 family protein</fullName>
    </submittedName>
</protein>
<comment type="caution">
    <text evidence="1">The sequence shown here is derived from an EMBL/GenBank/DDBJ whole genome shotgun (WGS) entry which is preliminary data.</text>
</comment>
<proteinExistence type="predicted"/>
<keyword evidence="2" id="KW-1185">Reference proteome</keyword>
<name>A0A4Z0M353_9GAMM</name>
<dbReference type="Proteomes" id="UP000298050">
    <property type="component" value="Unassembled WGS sequence"/>
</dbReference>
<dbReference type="EMBL" id="SRLE01000006">
    <property type="protein sequence ID" value="TGD73886.1"/>
    <property type="molecule type" value="Genomic_DNA"/>
</dbReference>
<accession>A0A4Z0M353</accession>